<feature type="compositionally biased region" description="Low complexity" evidence="1">
    <location>
        <begin position="272"/>
        <end position="285"/>
    </location>
</feature>
<evidence type="ECO:0000256" key="2">
    <source>
        <dbReference type="SAM" id="Phobius"/>
    </source>
</evidence>
<keyword evidence="2" id="KW-0472">Membrane</keyword>
<sequence>MDQAPPPLPPLSHPAFRDISNTAKPQAFPRYHADSENIFEQARLTRHTHSLPSLPRAKTTIKTSNSARTYAQAHTRTRSQSITIASNDNQMKSRPLEIDVMKKTHSRNHSKSSIASSRRSSAEFSAKQASLISHEAESAGGWEVQVSREMVRLALGEDTRPARTTISNKRTRPAQTGFSSHYGKARCKNQEIEEQQPLGSPFLLQDTHSHNLTDKPGSDYLSSKPIPSYGLGAQSISAENNLRNNDMSHGELKNSPTGSSATHATNKGGNGAVASKSTSSGSISRRGGERALSTPITGARTPSPQPTRLDTTPQSSTIQGSSSLVVPPTLSVISPTPEPSPVSPQRRTHSKSLPTTSVLRTPLTPPPIEKSHSSGSGKRKADEAGVGGDKTPPKDQKESRTTFAPDPRTHRVSVNSGGSSSHAPSSYNRSKRVRLAGSAEGKESIRSVSRNGSLPTPEGSPPNAKTTGSWSSKGSHHPMSTSSHAYGGPPVARSASRSMSYSAGQQRERPPSRRSLSQASIPLSALISPHAPSVSPSGVFHMRDPRKPSPVQRTPWTLSFPSKVQEDEPRWAWRGWVERGGSPLHAWLFFIGFILFPLWWAAALFIPIPATRSLGGSDAEKAVMLDDPQVEHGQFAPRLLSPLPKFTDHFV</sequence>
<feature type="region of interest" description="Disordered" evidence="1">
    <location>
        <begin position="102"/>
        <end position="121"/>
    </location>
</feature>
<proteinExistence type="predicted"/>
<feature type="compositionally biased region" description="Low complexity" evidence="1">
    <location>
        <begin position="111"/>
        <end position="121"/>
    </location>
</feature>
<feature type="compositionally biased region" description="Low complexity" evidence="1">
    <location>
        <begin position="412"/>
        <end position="426"/>
    </location>
</feature>
<dbReference type="AlphaFoldDB" id="A0A8H4QUH7"/>
<keyword evidence="2" id="KW-1133">Transmembrane helix</keyword>
<gene>
    <name evidence="3" type="ORF">D9613_005836</name>
</gene>
<evidence type="ECO:0000313" key="3">
    <source>
        <dbReference type="EMBL" id="KAF4617720.1"/>
    </source>
</evidence>
<feature type="compositionally biased region" description="Basic and acidic residues" evidence="1">
    <location>
        <begin position="207"/>
        <end position="217"/>
    </location>
</feature>
<evidence type="ECO:0000313" key="4">
    <source>
        <dbReference type="Proteomes" id="UP000521872"/>
    </source>
</evidence>
<name>A0A8H4QUH7_9AGAR</name>
<feature type="compositionally biased region" description="Low complexity" evidence="1">
    <location>
        <begin position="492"/>
        <end position="503"/>
    </location>
</feature>
<protein>
    <submittedName>
        <fullName evidence="3">Uncharacterized protein</fullName>
    </submittedName>
</protein>
<feature type="compositionally biased region" description="Basic and acidic residues" evidence="1">
    <location>
        <begin position="391"/>
        <end position="400"/>
    </location>
</feature>
<feature type="compositionally biased region" description="Polar residues" evidence="1">
    <location>
        <begin position="463"/>
        <end position="484"/>
    </location>
</feature>
<feature type="region of interest" description="Disordered" evidence="1">
    <location>
        <begin position="155"/>
        <end position="184"/>
    </location>
</feature>
<keyword evidence="2" id="KW-0812">Transmembrane</keyword>
<feature type="compositionally biased region" description="Polar residues" evidence="1">
    <location>
        <begin position="294"/>
        <end position="320"/>
    </location>
</feature>
<feature type="compositionally biased region" description="Polar residues" evidence="1">
    <location>
        <begin position="162"/>
        <end position="179"/>
    </location>
</feature>
<evidence type="ECO:0000256" key="1">
    <source>
        <dbReference type="SAM" id="MobiDB-lite"/>
    </source>
</evidence>
<feature type="compositionally biased region" description="Low complexity" evidence="1">
    <location>
        <begin position="321"/>
        <end position="335"/>
    </location>
</feature>
<feature type="compositionally biased region" description="Polar residues" evidence="1">
    <location>
        <begin position="254"/>
        <end position="267"/>
    </location>
</feature>
<comment type="caution">
    <text evidence="3">The sequence shown here is derived from an EMBL/GenBank/DDBJ whole genome shotgun (WGS) entry which is preliminary data.</text>
</comment>
<feature type="transmembrane region" description="Helical" evidence="2">
    <location>
        <begin position="584"/>
        <end position="606"/>
    </location>
</feature>
<feature type="region of interest" description="Disordered" evidence="1">
    <location>
        <begin position="201"/>
        <end position="226"/>
    </location>
</feature>
<accession>A0A8H4QUH7</accession>
<organism evidence="3 4">
    <name type="scientific">Agrocybe pediades</name>
    <dbReference type="NCBI Taxonomy" id="84607"/>
    <lineage>
        <taxon>Eukaryota</taxon>
        <taxon>Fungi</taxon>
        <taxon>Dikarya</taxon>
        <taxon>Basidiomycota</taxon>
        <taxon>Agaricomycotina</taxon>
        <taxon>Agaricomycetes</taxon>
        <taxon>Agaricomycetidae</taxon>
        <taxon>Agaricales</taxon>
        <taxon>Agaricineae</taxon>
        <taxon>Strophariaceae</taxon>
        <taxon>Agrocybe</taxon>
    </lineage>
</organism>
<dbReference type="EMBL" id="JAACJL010000030">
    <property type="protein sequence ID" value="KAF4617720.1"/>
    <property type="molecule type" value="Genomic_DNA"/>
</dbReference>
<feature type="region of interest" description="Disordered" evidence="1">
    <location>
        <begin position="243"/>
        <end position="556"/>
    </location>
</feature>
<keyword evidence="4" id="KW-1185">Reference proteome</keyword>
<dbReference type="Proteomes" id="UP000521872">
    <property type="component" value="Unassembled WGS sequence"/>
</dbReference>
<reference evidence="3 4" key="1">
    <citation type="submission" date="2019-12" db="EMBL/GenBank/DDBJ databases">
        <authorList>
            <person name="Floudas D."/>
            <person name="Bentzer J."/>
            <person name="Ahren D."/>
            <person name="Johansson T."/>
            <person name="Persson P."/>
            <person name="Tunlid A."/>
        </authorList>
    </citation>
    <scope>NUCLEOTIDE SEQUENCE [LARGE SCALE GENOMIC DNA]</scope>
    <source>
        <strain evidence="3 4">CBS 102.39</strain>
    </source>
</reference>